<gene>
    <name evidence="2" type="ORF">B0H64DRAFT_389253</name>
</gene>
<dbReference type="GeneID" id="87840274"/>
<dbReference type="GO" id="GO:0004672">
    <property type="term" value="F:protein kinase activity"/>
    <property type="evidence" value="ECO:0007669"/>
    <property type="project" value="InterPro"/>
</dbReference>
<dbReference type="Proteomes" id="UP001278766">
    <property type="component" value="Unassembled WGS sequence"/>
</dbReference>
<proteinExistence type="predicted"/>
<dbReference type="InterPro" id="IPR000719">
    <property type="entry name" value="Prot_kinase_dom"/>
</dbReference>
<dbReference type="RefSeq" id="XP_062663180.1">
    <property type="nucleotide sequence ID" value="XM_062803326.1"/>
</dbReference>
<dbReference type="EMBL" id="JAUEPN010000002">
    <property type="protein sequence ID" value="KAK3299666.1"/>
    <property type="molecule type" value="Genomic_DNA"/>
</dbReference>
<keyword evidence="3" id="KW-1185">Reference proteome</keyword>
<reference evidence="2" key="2">
    <citation type="submission" date="2023-06" db="EMBL/GenBank/DDBJ databases">
        <authorList>
            <consortium name="Lawrence Berkeley National Laboratory"/>
            <person name="Haridas S."/>
            <person name="Hensen N."/>
            <person name="Bonometti L."/>
            <person name="Westerberg I."/>
            <person name="Brannstrom I.O."/>
            <person name="Guillou S."/>
            <person name="Cros-Aarteil S."/>
            <person name="Calhoun S."/>
            <person name="Kuo A."/>
            <person name="Mondo S."/>
            <person name="Pangilinan J."/>
            <person name="Riley R."/>
            <person name="Labutti K."/>
            <person name="Andreopoulos B."/>
            <person name="Lipzen A."/>
            <person name="Chen C."/>
            <person name="Yanf M."/>
            <person name="Daum C."/>
            <person name="Ng V."/>
            <person name="Clum A."/>
            <person name="Steindorff A."/>
            <person name="Ohm R."/>
            <person name="Martin F."/>
            <person name="Silar P."/>
            <person name="Natvig D."/>
            <person name="Lalanne C."/>
            <person name="Gautier V."/>
            <person name="Ament-Velasquez S.L."/>
            <person name="Kruys A."/>
            <person name="Hutchinson M.I."/>
            <person name="Powell A.J."/>
            <person name="Barry K."/>
            <person name="Miller A.N."/>
            <person name="Grigoriev I.V."/>
            <person name="Debuchy R."/>
            <person name="Gladieux P."/>
            <person name="Thoren M.H."/>
            <person name="Johannesson H."/>
        </authorList>
    </citation>
    <scope>NUCLEOTIDE SEQUENCE</scope>
    <source>
        <strain evidence="2">CBS 168.71</strain>
    </source>
</reference>
<organism evidence="2 3">
    <name type="scientific">Chaetomium fimeti</name>
    <dbReference type="NCBI Taxonomy" id="1854472"/>
    <lineage>
        <taxon>Eukaryota</taxon>
        <taxon>Fungi</taxon>
        <taxon>Dikarya</taxon>
        <taxon>Ascomycota</taxon>
        <taxon>Pezizomycotina</taxon>
        <taxon>Sordariomycetes</taxon>
        <taxon>Sordariomycetidae</taxon>
        <taxon>Sordariales</taxon>
        <taxon>Chaetomiaceae</taxon>
        <taxon>Chaetomium</taxon>
    </lineage>
</organism>
<sequence length="364" mass="39687">MASPDKPSLQFIGARYLGEGLIMSVMLTFEFNGVNFFVVAASPDDEAGGETLVPPGYRFEESLEGKMLAELTDLTWGEFDKGRIEASKRLEKQLANMAADVALTTMQHLAPTPIPPAETLQSHLYPQTYTLQILTDGSKLTCRPTPAGYTGIPELTRSVSEERLHTMGLDIHTTNVPVIKASQVGLVRRLQGFVWRVTVQGEDMVYKSATNVFEDAIGDELAAYLKIRTSGVELGVPELKGIVESHKGVIGILLAYIPHKHHSLHALLDGVESGTIAPSEATTSQRQKWATQIRATLAGLHGLGILWRDLKTNNVLINEDDDAVVLDFGGGNTIGWVDHDKYGSMEGEEQGLEKIMLALRVGPD</sequence>
<dbReference type="SUPFAM" id="SSF56112">
    <property type="entry name" value="Protein kinase-like (PK-like)"/>
    <property type="match status" value="1"/>
</dbReference>
<dbReference type="AlphaFoldDB" id="A0AAE0HNE0"/>
<name>A0AAE0HNE0_9PEZI</name>
<feature type="domain" description="Protein kinase" evidence="1">
    <location>
        <begin position="173"/>
        <end position="364"/>
    </location>
</feature>
<dbReference type="GO" id="GO:0005524">
    <property type="term" value="F:ATP binding"/>
    <property type="evidence" value="ECO:0007669"/>
    <property type="project" value="InterPro"/>
</dbReference>
<dbReference type="PROSITE" id="PS50011">
    <property type="entry name" value="PROTEIN_KINASE_DOM"/>
    <property type="match status" value="1"/>
</dbReference>
<dbReference type="Pfam" id="PF00069">
    <property type="entry name" value="Pkinase"/>
    <property type="match status" value="1"/>
</dbReference>
<accession>A0AAE0HNE0</accession>
<dbReference type="Gene3D" id="1.10.510.10">
    <property type="entry name" value="Transferase(Phosphotransferase) domain 1"/>
    <property type="match status" value="1"/>
</dbReference>
<evidence type="ECO:0000259" key="1">
    <source>
        <dbReference type="PROSITE" id="PS50011"/>
    </source>
</evidence>
<protein>
    <recommendedName>
        <fullName evidence="1">Protein kinase domain-containing protein</fullName>
    </recommendedName>
</protein>
<evidence type="ECO:0000313" key="3">
    <source>
        <dbReference type="Proteomes" id="UP001278766"/>
    </source>
</evidence>
<comment type="caution">
    <text evidence="2">The sequence shown here is derived from an EMBL/GenBank/DDBJ whole genome shotgun (WGS) entry which is preliminary data.</text>
</comment>
<dbReference type="InterPro" id="IPR011009">
    <property type="entry name" value="Kinase-like_dom_sf"/>
</dbReference>
<evidence type="ECO:0000313" key="2">
    <source>
        <dbReference type="EMBL" id="KAK3299666.1"/>
    </source>
</evidence>
<reference evidence="2" key="1">
    <citation type="journal article" date="2023" name="Mol. Phylogenet. Evol.">
        <title>Genome-scale phylogeny and comparative genomics of the fungal order Sordariales.</title>
        <authorList>
            <person name="Hensen N."/>
            <person name="Bonometti L."/>
            <person name="Westerberg I."/>
            <person name="Brannstrom I.O."/>
            <person name="Guillou S."/>
            <person name="Cros-Aarteil S."/>
            <person name="Calhoun S."/>
            <person name="Haridas S."/>
            <person name="Kuo A."/>
            <person name="Mondo S."/>
            <person name="Pangilinan J."/>
            <person name="Riley R."/>
            <person name="LaButti K."/>
            <person name="Andreopoulos B."/>
            <person name="Lipzen A."/>
            <person name="Chen C."/>
            <person name="Yan M."/>
            <person name="Daum C."/>
            <person name="Ng V."/>
            <person name="Clum A."/>
            <person name="Steindorff A."/>
            <person name="Ohm R.A."/>
            <person name="Martin F."/>
            <person name="Silar P."/>
            <person name="Natvig D.O."/>
            <person name="Lalanne C."/>
            <person name="Gautier V."/>
            <person name="Ament-Velasquez S.L."/>
            <person name="Kruys A."/>
            <person name="Hutchinson M.I."/>
            <person name="Powell A.J."/>
            <person name="Barry K."/>
            <person name="Miller A.N."/>
            <person name="Grigoriev I.V."/>
            <person name="Debuchy R."/>
            <person name="Gladieux P."/>
            <person name="Hiltunen Thoren M."/>
            <person name="Johannesson H."/>
        </authorList>
    </citation>
    <scope>NUCLEOTIDE SEQUENCE</scope>
    <source>
        <strain evidence="2">CBS 168.71</strain>
    </source>
</reference>